<keyword evidence="3" id="KW-1185">Reference proteome</keyword>
<name>A0A395HQ74_ASPHC</name>
<accession>A0A395HQ74</accession>
<feature type="region of interest" description="Disordered" evidence="1">
    <location>
        <begin position="36"/>
        <end position="60"/>
    </location>
</feature>
<protein>
    <recommendedName>
        <fullName evidence="4">S-adenosyl-L-methionine-dependent methyltransferase</fullName>
    </recommendedName>
</protein>
<sequence>MAAERDRQSLSSQVHQLVVGNNDVLDDSHQPWTNTRHTGIITPDPSSDSGREVSILTSSSSGLETEQIGFIIENERRYCNDTYFMPNDEPEQARLTIVHQIYLTLLDGQLTTVPLASQMPHVLDIGTGPSDWAIEMGRTYPNATIVASDIGVFDQSLGHVDLPNLYFQLDDARDEWAYRDPFDDSYFRLYRSTLRAAADAAGTPRDLSHLRASLFRAAGFVDIHIHEYLIPIGLRPKDAAPIRTLGKMGLVSLLEGLEAFCLRPLTATYGWMIGDVLHLCDQLRSELLTMEHRVTAHVKIVSGRKPVAP</sequence>
<dbReference type="AlphaFoldDB" id="A0A395HQ74"/>
<dbReference type="Proteomes" id="UP000248961">
    <property type="component" value="Unassembled WGS sequence"/>
</dbReference>
<dbReference type="InterPro" id="IPR029063">
    <property type="entry name" value="SAM-dependent_MTases_sf"/>
</dbReference>
<dbReference type="EMBL" id="KZ824298">
    <property type="protein sequence ID" value="RAL10102.1"/>
    <property type="molecule type" value="Genomic_DNA"/>
</dbReference>
<evidence type="ECO:0008006" key="4">
    <source>
        <dbReference type="Google" id="ProtNLM"/>
    </source>
</evidence>
<reference evidence="2 3" key="1">
    <citation type="submission" date="2018-02" db="EMBL/GenBank/DDBJ databases">
        <title>The genomes of Aspergillus section Nigri reveals drivers in fungal speciation.</title>
        <authorList>
            <consortium name="DOE Joint Genome Institute"/>
            <person name="Vesth T.C."/>
            <person name="Nybo J."/>
            <person name="Theobald S."/>
            <person name="Brandl J."/>
            <person name="Frisvad J.C."/>
            <person name="Nielsen K.F."/>
            <person name="Lyhne E.K."/>
            <person name="Kogle M.E."/>
            <person name="Kuo A."/>
            <person name="Riley R."/>
            <person name="Clum A."/>
            <person name="Nolan M."/>
            <person name="Lipzen A."/>
            <person name="Salamov A."/>
            <person name="Henrissat B."/>
            <person name="Wiebenga A."/>
            <person name="De vries R.P."/>
            <person name="Grigoriev I.V."/>
            <person name="Mortensen U.H."/>
            <person name="Andersen M.R."/>
            <person name="Baker S.E."/>
        </authorList>
    </citation>
    <scope>NUCLEOTIDE SEQUENCE [LARGE SCALE GENOMIC DNA]</scope>
    <source>
        <strain evidence="2 3">CBS 101889</strain>
    </source>
</reference>
<organism evidence="2 3">
    <name type="scientific">Aspergillus homomorphus (strain CBS 101889)</name>
    <dbReference type="NCBI Taxonomy" id="1450537"/>
    <lineage>
        <taxon>Eukaryota</taxon>
        <taxon>Fungi</taxon>
        <taxon>Dikarya</taxon>
        <taxon>Ascomycota</taxon>
        <taxon>Pezizomycotina</taxon>
        <taxon>Eurotiomycetes</taxon>
        <taxon>Eurotiomycetidae</taxon>
        <taxon>Eurotiales</taxon>
        <taxon>Aspergillaceae</taxon>
        <taxon>Aspergillus</taxon>
        <taxon>Aspergillus subgen. Circumdati</taxon>
    </lineage>
</organism>
<dbReference type="RefSeq" id="XP_025549256.1">
    <property type="nucleotide sequence ID" value="XM_025697784.1"/>
</dbReference>
<evidence type="ECO:0000256" key="1">
    <source>
        <dbReference type="SAM" id="MobiDB-lite"/>
    </source>
</evidence>
<dbReference type="OrthoDB" id="2013972at2759"/>
<gene>
    <name evidence="2" type="ORF">BO97DRAFT_436393</name>
</gene>
<evidence type="ECO:0000313" key="2">
    <source>
        <dbReference type="EMBL" id="RAL10102.1"/>
    </source>
</evidence>
<dbReference type="STRING" id="1450537.A0A395HQ74"/>
<dbReference type="GeneID" id="37202073"/>
<dbReference type="SUPFAM" id="SSF53335">
    <property type="entry name" value="S-adenosyl-L-methionine-dependent methyltransferases"/>
    <property type="match status" value="1"/>
</dbReference>
<dbReference type="VEuPathDB" id="FungiDB:BO97DRAFT_436393"/>
<proteinExistence type="predicted"/>
<evidence type="ECO:0000313" key="3">
    <source>
        <dbReference type="Proteomes" id="UP000248961"/>
    </source>
</evidence>